<reference evidence="2 3" key="1">
    <citation type="submission" date="2024-09" db="EMBL/GenBank/DDBJ databases">
        <title>Chromosome-scale assembly of Riccia sorocarpa.</title>
        <authorList>
            <person name="Paukszto L."/>
        </authorList>
    </citation>
    <scope>NUCLEOTIDE SEQUENCE [LARGE SCALE GENOMIC DNA]</scope>
    <source>
        <strain evidence="2">LP-2024</strain>
        <tissue evidence="2">Aerial parts of the thallus</tissue>
    </source>
</reference>
<dbReference type="Proteomes" id="UP001633002">
    <property type="component" value="Unassembled WGS sequence"/>
</dbReference>
<dbReference type="AlphaFoldDB" id="A0ABD3HWW7"/>
<name>A0ABD3HWW7_9MARC</name>
<proteinExistence type="predicted"/>
<keyword evidence="3" id="KW-1185">Reference proteome</keyword>
<feature type="region of interest" description="Disordered" evidence="1">
    <location>
        <begin position="155"/>
        <end position="193"/>
    </location>
</feature>
<evidence type="ECO:0000256" key="1">
    <source>
        <dbReference type="SAM" id="MobiDB-lite"/>
    </source>
</evidence>
<organism evidence="2 3">
    <name type="scientific">Riccia sorocarpa</name>
    <dbReference type="NCBI Taxonomy" id="122646"/>
    <lineage>
        <taxon>Eukaryota</taxon>
        <taxon>Viridiplantae</taxon>
        <taxon>Streptophyta</taxon>
        <taxon>Embryophyta</taxon>
        <taxon>Marchantiophyta</taxon>
        <taxon>Marchantiopsida</taxon>
        <taxon>Marchantiidae</taxon>
        <taxon>Marchantiales</taxon>
        <taxon>Ricciaceae</taxon>
        <taxon>Riccia</taxon>
    </lineage>
</organism>
<comment type="caution">
    <text evidence="2">The sequence shown here is derived from an EMBL/GenBank/DDBJ whole genome shotgun (WGS) entry which is preliminary data.</text>
</comment>
<dbReference type="EMBL" id="JBJQOH010000003">
    <property type="protein sequence ID" value="KAL3693829.1"/>
    <property type="molecule type" value="Genomic_DNA"/>
</dbReference>
<gene>
    <name evidence="2" type="ORF">R1sor_007480</name>
</gene>
<feature type="compositionally biased region" description="Low complexity" evidence="1">
    <location>
        <begin position="182"/>
        <end position="193"/>
    </location>
</feature>
<evidence type="ECO:0000313" key="3">
    <source>
        <dbReference type="Proteomes" id="UP001633002"/>
    </source>
</evidence>
<protein>
    <submittedName>
        <fullName evidence="2">Uncharacterized protein</fullName>
    </submittedName>
</protein>
<accession>A0ABD3HWW7</accession>
<sequence length="193" mass="21462">MEQVAVRSGQRRPVMIIDAGTAPTSQLQISGPPQLIRTKAQQELAAAIERWCAEKGTDLFLDQLLQLVDTEFLRTTHGDDRYFDDVFHSKVKAVWPDDETLQQRYASVDRKEVSADSPSQPAEVEKEVSIPIVASQHTTCIVRCVAQVFVHPHPAPAELSERKRRRLPSWSTQSSPPVIAPESTSSTSSESSE</sequence>
<evidence type="ECO:0000313" key="2">
    <source>
        <dbReference type="EMBL" id="KAL3693829.1"/>
    </source>
</evidence>